<dbReference type="InterPro" id="IPR053781">
    <property type="entry name" value="F-box_AtFBL13-like"/>
</dbReference>
<sequence>MQNMVLNSKSTLSEWPVRGEWERGRKMKREMWGTCNIMDSDDSDYSSSSSNYVVPHSIHVNEPSKRQKSNLGLDIISNLPDFIIGHILSFLPTKTAVGTSVLSKKWIFMWTFITKLQLKDREPHQFRKRIKKTCFSNFVNRVLLHLNASSIQSFSLSISENYDTSQVNEWISAILSRRVKKLCVDFCSWKKLGFCSHSRELDLSSHSLLSSQSLVELVLMMYDCVIKIPTFAYLSSLTILKFSGITLTCHTSNKSEKLNLFFPVLRELEMKRCTWLRVKGVTLEVPLLQVVSIDNSRLKPLSDGSYTEIKFCARCFTKFTYVGYMLSDNIFLDLSETNVASAVIDLHKFKVEREEETGILACKLLKQFSNNVKCLKFQRSEVFIKAKDYFVDLPHFENLSRLELNIVAAEILLDLLRKTPLLRTLVFMGLLQFDKEVLDSAIVPDCFACTLQVVNFGGFHGYEHEGKNKVKNKLQLISANVPNCFVTSFQVIEFRSFNGYEHELHFAKFTMENA</sequence>
<feature type="domain" description="FBD" evidence="2">
    <location>
        <begin position="479"/>
        <end position="514"/>
    </location>
</feature>
<dbReference type="AlphaFoldDB" id="A0AAN9IHI2"/>
<proteinExistence type="predicted"/>
<reference evidence="3 4" key="1">
    <citation type="submission" date="2024-01" db="EMBL/GenBank/DDBJ databases">
        <title>The genomes of 5 underutilized Papilionoideae crops provide insights into root nodulation and disease resistance.</title>
        <authorList>
            <person name="Yuan L."/>
        </authorList>
    </citation>
    <scope>NUCLEOTIDE SEQUENCE [LARGE SCALE GENOMIC DNA]</scope>
    <source>
        <strain evidence="3">LY-2023</strain>
        <tissue evidence="3">Leaf</tissue>
    </source>
</reference>
<evidence type="ECO:0000259" key="2">
    <source>
        <dbReference type="Pfam" id="PF08387"/>
    </source>
</evidence>
<dbReference type="InterPro" id="IPR006566">
    <property type="entry name" value="FBD"/>
</dbReference>
<dbReference type="Proteomes" id="UP001359559">
    <property type="component" value="Unassembled WGS sequence"/>
</dbReference>
<dbReference type="InterPro" id="IPR001810">
    <property type="entry name" value="F-box_dom"/>
</dbReference>
<keyword evidence="4" id="KW-1185">Reference proteome</keyword>
<dbReference type="EMBL" id="JAYKXN010000007">
    <property type="protein sequence ID" value="KAK7272621.1"/>
    <property type="molecule type" value="Genomic_DNA"/>
</dbReference>
<dbReference type="InterPro" id="IPR050232">
    <property type="entry name" value="FBL13/AtMIF1-like"/>
</dbReference>
<accession>A0AAN9IHI2</accession>
<evidence type="ECO:0000313" key="4">
    <source>
        <dbReference type="Proteomes" id="UP001359559"/>
    </source>
</evidence>
<gene>
    <name evidence="3" type="ORF">RJT34_29339</name>
</gene>
<protein>
    <recommendedName>
        <fullName evidence="5">F-box domain-containing protein</fullName>
    </recommendedName>
</protein>
<comment type="caution">
    <text evidence="3">The sequence shown here is derived from an EMBL/GenBank/DDBJ whole genome shotgun (WGS) entry which is preliminary data.</text>
</comment>
<organism evidence="3 4">
    <name type="scientific">Clitoria ternatea</name>
    <name type="common">Butterfly pea</name>
    <dbReference type="NCBI Taxonomy" id="43366"/>
    <lineage>
        <taxon>Eukaryota</taxon>
        <taxon>Viridiplantae</taxon>
        <taxon>Streptophyta</taxon>
        <taxon>Embryophyta</taxon>
        <taxon>Tracheophyta</taxon>
        <taxon>Spermatophyta</taxon>
        <taxon>Magnoliopsida</taxon>
        <taxon>eudicotyledons</taxon>
        <taxon>Gunneridae</taxon>
        <taxon>Pentapetalae</taxon>
        <taxon>rosids</taxon>
        <taxon>fabids</taxon>
        <taxon>Fabales</taxon>
        <taxon>Fabaceae</taxon>
        <taxon>Papilionoideae</taxon>
        <taxon>50 kb inversion clade</taxon>
        <taxon>NPAAA clade</taxon>
        <taxon>indigoferoid/millettioid clade</taxon>
        <taxon>Phaseoleae</taxon>
        <taxon>Clitoria</taxon>
    </lineage>
</organism>
<dbReference type="PANTHER" id="PTHR31900">
    <property type="entry name" value="F-BOX/RNI SUPERFAMILY PROTEIN-RELATED"/>
    <property type="match status" value="1"/>
</dbReference>
<dbReference type="CDD" id="cd22160">
    <property type="entry name" value="F-box_AtFBL13-like"/>
    <property type="match status" value="1"/>
</dbReference>
<dbReference type="SUPFAM" id="SSF81383">
    <property type="entry name" value="F-box domain"/>
    <property type="match status" value="1"/>
</dbReference>
<dbReference type="Pfam" id="PF08387">
    <property type="entry name" value="FBD"/>
    <property type="match status" value="1"/>
</dbReference>
<dbReference type="PANTHER" id="PTHR31900:SF32">
    <property type="entry name" value="F-BOX_RNI_FBD-LIKE DOMAIN PROTEIN"/>
    <property type="match status" value="1"/>
</dbReference>
<dbReference type="Pfam" id="PF00646">
    <property type="entry name" value="F-box"/>
    <property type="match status" value="1"/>
</dbReference>
<dbReference type="InterPro" id="IPR036047">
    <property type="entry name" value="F-box-like_dom_sf"/>
</dbReference>
<evidence type="ECO:0000259" key="1">
    <source>
        <dbReference type="Pfam" id="PF00646"/>
    </source>
</evidence>
<name>A0AAN9IHI2_CLITE</name>
<feature type="domain" description="F-box" evidence="1">
    <location>
        <begin position="76"/>
        <end position="106"/>
    </location>
</feature>
<evidence type="ECO:0008006" key="5">
    <source>
        <dbReference type="Google" id="ProtNLM"/>
    </source>
</evidence>
<evidence type="ECO:0000313" key="3">
    <source>
        <dbReference type="EMBL" id="KAK7272621.1"/>
    </source>
</evidence>
<dbReference type="Gene3D" id="1.20.1280.50">
    <property type="match status" value="1"/>
</dbReference>